<dbReference type="KEGG" id="csn:Cyast_1932"/>
<evidence type="ECO:0000313" key="4">
    <source>
        <dbReference type="Proteomes" id="UP000010483"/>
    </source>
</evidence>
<dbReference type="BioCyc" id="CSTA292563:G1353-1939-MONOMER"/>
<dbReference type="InterPro" id="IPR011989">
    <property type="entry name" value="ARM-like"/>
</dbReference>
<dbReference type="eggNOG" id="COG1413">
    <property type="taxonomic scope" value="Bacteria"/>
</dbReference>
<keyword evidence="1" id="KW-0042">Antenna complex</keyword>
<dbReference type="InterPro" id="IPR016024">
    <property type="entry name" value="ARM-type_fold"/>
</dbReference>
<keyword evidence="2" id="KW-0605">Phycobilisome</keyword>
<organism evidence="3 4">
    <name type="scientific">Cyanobacterium stanieri (strain ATCC 29140 / PCC 7202)</name>
    <dbReference type="NCBI Taxonomy" id="292563"/>
    <lineage>
        <taxon>Bacteria</taxon>
        <taxon>Bacillati</taxon>
        <taxon>Cyanobacteriota</taxon>
        <taxon>Cyanophyceae</taxon>
        <taxon>Oscillatoriophycideae</taxon>
        <taxon>Chroococcales</taxon>
        <taxon>Geminocystaceae</taxon>
        <taxon>Cyanobacterium</taxon>
    </lineage>
</organism>
<sequence>MTETITPVNDLIKAVEEADSASKLFLAVSNLAKVRSPLAIPTLIEVLGYNNPGAAVAATEGLIALGETAITSLLENVDDYNYGARAWAIRVFAGIGDPRALQLLLKAASSDFSLSVRRAATKGLGTIKWQQIPSDTLSQTQQQILDTLLITAQDGEWVVRYATVVSLANLYPAVHNLDLKNIIEKTLISLRDSDPEIAITTRSKLALQNLAKG</sequence>
<name>K9YNA0_CYASC</name>
<dbReference type="PANTHER" id="PTHR12697">
    <property type="entry name" value="PBS LYASE HEAT-LIKE PROTEIN"/>
    <property type="match status" value="1"/>
</dbReference>
<dbReference type="EMBL" id="CP003940">
    <property type="protein sequence ID" value="AFZ47885.1"/>
    <property type="molecule type" value="Genomic_DNA"/>
</dbReference>
<dbReference type="AlphaFoldDB" id="K9YNA0"/>
<dbReference type="Gene3D" id="1.25.10.10">
    <property type="entry name" value="Leucine-rich Repeat Variant"/>
    <property type="match status" value="1"/>
</dbReference>
<dbReference type="HOGENOM" id="CLU_094955_0_0_3"/>
<evidence type="ECO:0000256" key="1">
    <source>
        <dbReference type="ARBA" id="ARBA00022549"/>
    </source>
</evidence>
<evidence type="ECO:0000313" key="3">
    <source>
        <dbReference type="EMBL" id="AFZ47885.1"/>
    </source>
</evidence>
<dbReference type="STRING" id="292563.Cyast_1932"/>
<evidence type="ECO:0000256" key="2">
    <source>
        <dbReference type="ARBA" id="ARBA00022738"/>
    </source>
</evidence>
<reference evidence="4" key="1">
    <citation type="journal article" date="2013" name="Proc. Natl. Acad. Sci. U.S.A.">
        <title>Improving the coverage of the cyanobacterial phylum using diversity-driven genome sequencing.</title>
        <authorList>
            <person name="Shih P.M."/>
            <person name="Wu D."/>
            <person name="Latifi A."/>
            <person name="Axen S.D."/>
            <person name="Fewer D.P."/>
            <person name="Talla E."/>
            <person name="Calteau A."/>
            <person name="Cai F."/>
            <person name="Tandeau de Marsac N."/>
            <person name="Rippka R."/>
            <person name="Herdman M."/>
            <person name="Sivonen K."/>
            <person name="Coursin T."/>
            <person name="Laurent T."/>
            <person name="Goodwin L."/>
            <person name="Nolan M."/>
            <person name="Davenport K.W."/>
            <person name="Han C.S."/>
            <person name="Rubin E.M."/>
            <person name="Eisen J.A."/>
            <person name="Woyke T."/>
            <person name="Gugger M."/>
            <person name="Kerfeld C.A."/>
        </authorList>
    </citation>
    <scope>NUCLEOTIDE SEQUENCE [LARGE SCALE GENOMIC DNA]</scope>
    <source>
        <strain evidence="4">ATCC 29140 / PCC 7202</strain>
    </source>
</reference>
<keyword evidence="4" id="KW-1185">Reference proteome</keyword>
<dbReference type="Proteomes" id="UP000010483">
    <property type="component" value="Chromosome"/>
</dbReference>
<dbReference type="GO" id="GO:0030089">
    <property type="term" value="C:phycobilisome"/>
    <property type="evidence" value="ECO:0007669"/>
    <property type="project" value="UniProtKB-KW"/>
</dbReference>
<protein>
    <submittedName>
        <fullName evidence="3">PBS lyase HEAT domain protein repeat-containing protein</fullName>
    </submittedName>
</protein>
<dbReference type="PATRIC" id="fig|292563.3.peg.2023"/>
<dbReference type="Pfam" id="PF13646">
    <property type="entry name" value="HEAT_2"/>
    <property type="match status" value="1"/>
</dbReference>
<gene>
    <name evidence="3" type="ordered locus">Cyast_1932</name>
</gene>
<keyword evidence="3" id="KW-0456">Lyase</keyword>
<accession>K9YNA0</accession>
<dbReference type="GO" id="GO:0016829">
    <property type="term" value="F:lyase activity"/>
    <property type="evidence" value="ECO:0007669"/>
    <property type="project" value="UniProtKB-KW"/>
</dbReference>
<dbReference type="PANTHER" id="PTHR12697:SF38">
    <property type="entry name" value="PBS LYASE HEAT DOMAIN PROTEIN REPEAT-CONTAINING PROTEIN"/>
    <property type="match status" value="1"/>
</dbReference>
<proteinExistence type="predicted"/>
<dbReference type="GO" id="GO:0016491">
    <property type="term" value="F:oxidoreductase activity"/>
    <property type="evidence" value="ECO:0007669"/>
    <property type="project" value="TreeGrafter"/>
</dbReference>
<dbReference type="SUPFAM" id="SSF48371">
    <property type="entry name" value="ARM repeat"/>
    <property type="match status" value="1"/>
</dbReference>